<dbReference type="HOGENOM" id="CLU_1153271_0_0_1"/>
<feature type="region of interest" description="Disordered" evidence="1">
    <location>
        <begin position="79"/>
        <end position="112"/>
    </location>
</feature>
<feature type="region of interest" description="Disordered" evidence="1">
    <location>
        <begin position="179"/>
        <end position="220"/>
    </location>
</feature>
<dbReference type="EnsemblPlants" id="ONIVA04G28020.1">
    <property type="protein sequence ID" value="ONIVA04G28020.1"/>
    <property type="gene ID" value="ONIVA04G28020"/>
</dbReference>
<proteinExistence type="predicted"/>
<protein>
    <submittedName>
        <fullName evidence="2">Uncharacterized protein</fullName>
    </submittedName>
</protein>
<evidence type="ECO:0000313" key="3">
    <source>
        <dbReference type="Proteomes" id="UP000006591"/>
    </source>
</evidence>
<feature type="compositionally biased region" description="Basic and acidic residues" evidence="1">
    <location>
        <begin position="94"/>
        <end position="112"/>
    </location>
</feature>
<sequence length="241" mass="26350">MARLTLVKSINWKYILPTASRNTSRNNMAENPSPDDNQNFRGPSTLTTLYDYPSVIHTKTLSAFSDTLWMLVAGEGPDQDVRKRRRSRCRRSPRHETEQVKEGERKEEPKYPKKVDPQFQWLTTYSLLGPRNKANHELYKRIQRQDPQVTGISTIGAAGASCLLPSAATGGASAALARATHAAAPRRPPARHPPPACADALPFPTPTRRVEDPHATPGTTAAAAATVDIAMAGLKTSPPQP</sequence>
<dbReference type="Proteomes" id="UP000006591">
    <property type="component" value="Chromosome 4"/>
</dbReference>
<keyword evidence="3" id="KW-1185">Reference proteome</keyword>
<organism evidence="2">
    <name type="scientific">Oryza nivara</name>
    <name type="common">Indian wild rice</name>
    <name type="synonym">Oryza sativa f. spontanea</name>
    <dbReference type="NCBI Taxonomy" id="4536"/>
    <lineage>
        <taxon>Eukaryota</taxon>
        <taxon>Viridiplantae</taxon>
        <taxon>Streptophyta</taxon>
        <taxon>Embryophyta</taxon>
        <taxon>Tracheophyta</taxon>
        <taxon>Spermatophyta</taxon>
        <taxon>Magnoliopsida</taxon>
        <taxon>Liliopsida</taxon>
        <taxon>Poales</taxon>
        <taxon>Poaceae</taxon>
        <taxon>BOP clade</taxon>
        <taxon>Oryzoideae</taxon>
        <taxon>Oryzeae</taxon>
        <taxon>Oryzinae</taxon>
        <taxon>Oryza</taxon>
    </lineage>
</organism>
<name>A0A0E0H7F7_ORYNI</name>
<accession>A0A0E0H7F7</accession>
<feature type="region of interest" description="Disordered" evidence="1">
    <location>
        <begin position="23"/>
        <end position="42"/>
    </location>
</feature>
<evidence type="ECO:0000256" key="1">
    <source>
        <dbReference type="SAM" id="MobiDB-lite"/>
    </source>
</evidence>
<dbReference type="AlphaFoldDB" id="A0A0E0H7F7"/>
<evidence type="ECO:0000313" key="2">
    <source>
        <dbReference type="EnsemblPlants" id="ONIVA04G28020.1"/>
    </source>
</evidence>
<dbReference type="Gramene" id="ONIVA04G28020.1">
    <property type="protein sequence ID" value="ONIVA04G28020.1"/>
    <property type="gene ID" value="ONIVA04G28020"/>
</dbReference>
<reference evidence="2" key="1">
    <citation type="submission" date="2015-04" db="UniProtKB">
        <authorList>
            <consortium name="EnsemblPlants"/>
        </authorList>
    </citation>
    <scope>IDENTIFICATION</scope>
    <source>
        <strain evidence="2">SL10</strain>
    </source>
</reference>
<feature type="compositionally biased region" description="Basic residues" evidence="1">
    <location>
        <begin position="82"/>
        <end position="93"/>
    </location>
</feature>
<reference evidence="2" key="2">
    <citation type="submission" date="2018-04" db="EMBL/GenBank/DDBJ databases">
        <title>OnivRS2 (Oryza nivara Reference Sequence Version 2).</title>
        <authorList>
            <person name="Zhang J."/>
            <person name="Kudrna D."/>
            <person name="Lee S."/>
            <person name="Talag J."/>
            <person name="Rajasekar S."/>
            <person name="Welchert J."/>
            <person name="Hsing Y.-I."/>
            <person name="Wing R.A."/>
        </authorList>
    </citation>
    <scope>NUCLEOTIDE SEQUENCE [LARGE SCALE GENOMIC DNA]</scope>
    <source>
        <strain evidence="2">SL10</strain>
    </source>
</reference>